<sequence>MDIFKNETGDTSKCSIGILLMENVRNESPDDKLMTIRQGLEDTIRSKYGQTSRGELKALHPMDTYVAYYKKFGYSYHVLSQFESIIKGKSIPSGLPLVEAMFMAELKNMLLTAGHDFDKIKVPMGLSTSTGKEGYMTISGKAVTTVPGDFALADQEGILSSILRGPDLRTAIRKHTTRVLYTVYAPQGVIAGI</sequence>
<reference evidence="1" key="1">
    <citation type="submission" date="2019-08" db="EMBL/GenBank/DDBJ databases">
        <authorList>
            <person name="Kucharzyk K."/>
            <person name="Murdoch R.W."/>
            <person name="Higgins S."/>
            <person name="Loffler F."/>
        </authorList>
    </citation>
    <scope>NUCLEOTIDE SEQUENCE</scope>
</reference>
<evidence type="ECO:0000313" key="1">
    <source>
        <dbReference type="EMBL" id="MPM10542.1"/>
    </source>
</evidence>
<dbReference type="EMBL" id="VSSQ01001707">
    <property type="protein sequence ID" value="MPM10542.1"/>
    <property type="molecule type" value="Genomic_DNA"/>
</dbReference>
<dbReference type="SUPFAM" id="SSF56037">
    <property type="entry name" value="PheT/TilS domain"/>
    <property type="match status" value="1"/>
</dbReference>
<name>A0A644X310_9ZZZZ</name>
<comment type="caution">
    <text evidence="1">The sequence shown here is derived from an EMBL/GenBank/DDBJ whole genome shotgun (WGS) entry which is preliminary data.</text>
</comment>
<organism evidence="1">
    <name type="scientific">bioreactor metagenome</name>
    <dbReference type="NCBI Taxonomy" id="1076179"/>
    <lineage>
        <taxon>unclassified sequences</taxon>
        <taxon>metagenomes</taxon>
        <taxon>ecological metagenomes</taxon>
    </lineage>
</organism>
<proteinExistence type="predicted"/>
<protein>
    <recommendedName>
        <fullName evidence="2">B3/B4 tRNA-binding domain-containing protein</fullName>
    </recommendedName>
</protein>
<gene>
    <name evidence="1" type="ORF">SDC9_56874</name>
</gene>
<evidence type="ECO:0008006" key="2">
    <source>
        <dbReference type="Google" id="ProtNLM"/>
    </source>
</evidence>
<accession>A0A644X310</accession>
<dbReference type="AlphaFoldDB" id="A0A644X310"/>